<dbReference type="OrthoDB" id="2230412at2759"/>
<dbReference type="EMBL" id="JAEPRD010000024">
    <property type="protein sequence ID" value="KAG2207545.1"/>
    <property type="molecule type" value="Genomic_DNA"/>
</dbReference>
<keyword evidence="2" id="KW-1185">Reference proteome</keyword>
<evidence type="ECO:0000313" key="2">
    <source>
        <dbReference type="Proteomes" id="UP000603453"/>
    </source>
</evidence>
<dbReference type="Proteomes" id="UP000603453">
    <property type="component" value="Unassembled WGS sequence"/>
</dbReference>
<reference evidence="1" key="1">
    <citation type="submission" date="2020-12" db="EMBL/GenBank/DDBJ databases">
        <title>Metabolic potential, ecology and presence of endohyphal bacteria is reflected in genomic diversity of Mucoromycotina.</title>
        <authorList>
            <person name="Muszewska A."/>
            <person name="Okrasinska A."/>
            <person name="Steczkiewicz K."/>
            <person name="Drgas O."/>
            <person name="Orlowska M."/>
            <person name="Perlinska-Lenart U."/>
            <person name="Aleksandrzak-Piekarczyk T."/>
            <person name="Szatraj K."/>
            <person name="Zielenkiewicz U."/>
            <person name="Pilsyk S."/>
            <person name="Malc E."/>
            <person name="Mieczkowski P."/>
            <person name="Kruszewska J.S."/>
            <person name="Biernat P."/>
            <person name="Pawlowska J."/>
        </authorList>
    </citation>
    <scope>NUCLEOTIDE SEQUENCE</scope>
    <source>
        <strain evidence="1">WA0000017839</strain>
    </source>
</reference>
<proteinExistence type="predicted"/>
<gene>
    <name evidence="1" type="ORF">INT47_004295</name>
</gene>
<name>A0A8H7V552_9FUNG</name>
<evidence type="ECO:0000313" key="1">
    <source>
        <dbReference type="EMBL" id="KAG2207545.1"/>
    </source>
</evidence>
<protein>
    <submittedName>
        <fullName evidence="1">Uncharacterized protein</fullName>
    </submittedName>
</protein>
<sequence>MEDQHNNKCLHSLPKVNGRGYTVNGWVYDLINKVVNGEYENMLDTVDNYKFDLTHSENSEHTEEDTLKLTEATSRCLKHEMSKYLSASWKTFGKRQVLAVQCVNNTITLMCSKRVEGNKWCFVEQRSTIVPRDSKKNMVCDASMVDMLVDEEMLGGAGA</sequence>
<dbReference type="AlphaFoldDB" id="A0A8H7V552"/>
<comment type="caution">
    <text evidence="1">The sequence shown here is derived from an EMBL/GenBank/DDBJ whole genome shotgun (WGS) entry which is preliminary data.</text>
</comment>
<organism evidence="1 2">
    <name type="scientific">Mucor saturninus</name>
    <dbReference type="NCBI Taxonomy" id="64648"/>
    <lineage>
        <taxon>Eukaryota</taxon>
        <taxon>Fungi</taxon>
        <taxon>Fungi incertae sedis</taxon>
        <taxon>Mucoromycota</taxon>
        <taxon>Mucoromycotina</taxon>
        <taxon>Mucoromycetes</taxon>
        <taxon>Mucorales</taxon>
        <taxon>Mucorineae</taxon>
        <taxon>Mucoraceae</taxon>
        <taxon>Mucor</taxon>
    </lineage>
</organism>
<accession>A0A8H7V552</accession>